<proteinExistence type="predicted"/>
<dbReference type="SUPFAM" id="SSF47598">
    <property type="entry name" value="Ribbon-helix-helix"/>
    <property type="match status" value="1"/>
</dbReference>
<keyword evidence="2" id="KW-1185">Reference proteome</keyword>
<dbReference type="KEGG" id="ceh:CEW89_05805"/>
<sequence>MTEAEFKAFMDEKWGEEADQGDLKMVDLTIHDIPDEVLLVLERLAAKRGITAEGLVREMICDTFLASNPPRLVEITEEQFRENIDVLMAAYEQEPIVIVDEKGCRFVLMPLDL</sequence>
<gene>
    <name evidence="1" type="ORF">CEW89_05805</name>
</gene>
<dbReference type="AlphaFoldDB" id="A0A291G9M2"/>
<dbReference type="InterPro" id="IPR010985">
    <property type="entry name" value="Ribbon_hlx_hlx"/>
</dbReference>
<dbReference type="Proteomes" id="UP000217935">
    <property type="component" value="Chromosome"/>
</dbReference>
<protein>
    <submittedName>
        <fullName evidence="1">Uncharacterized protein</fullName>
    </submittedName>
</protein>
<dbReference type="EMBL" id="CP022196">
    <property type="protein sequence ID" value="ATG47129.1"/>
    <property type="molecule type" value="Genomic_DNA"/>
</dbReference>
<dbReference type="GO" id="GO:0006355">
    <property type="term" value="P:regulation of DNA-templated transcription"/>
    <property type="evidence" value="ECO:0007669"/>
    <property type="project" value="InterPro"/>
</dbReference>
<accession>A0A291G9M2</accession>
<evidence type="ECO:0000313" key="1">
    <source>
        <dbReference type="EMBL" id="ATG47129.1"/>
    </source>
</evidence>
<organism evidence="1 2">
    <name type="scientific">Celeribacter ethanolicus</name>
    <dbReference type="NCBI Taxonomy" id="1758178"/>
    <lineage>
        <taxon>Bacteria</taxon>
        <taxon>Pseudomonadati</taxon>
        <taxon>Pseudomonadota</taxon>
        <taxon>Alphaproteobacteria</taxon>
        <taxon>Rhodobacterales</taxon>
        <taxon>Roseobacteraceae</taxon>
        <taxon>Celeribacter</taxon>
    </lineage>
</organism>
<evidence type="ECO:0000313" key="2">
    <source>
        <dbReference type="Proteomes" id="UP000217935"/>
    </source>
</evidence>
<dbReference type="STRING" id="1758178.GCA_001550095_00444"/>
<name>A0A291G9M2_9RHOB</name>
<reference evidence="1 2" key="1">
    <citation type="submission" date="2017-06" db="EMBL/GenBank/DDBJ databases">
        <title>Celeribacter sp. TSPH2 complete genome sequence.</title>
        <authorList>
            <person name="Woo J.-H."/>
            <person name="Kim H.-S."/>
        </authorList>
    </citation>
    <scope>NUCLEOTIDE SEQUENCE [LARGE SCALE GENOMIC DNA]</scope>
    <source>
        <strain evidence="1 2">TSPH2</strain>
    </source>
</reference>